<gene>
    <name evidence="2" type="ORF">D5F51_19740</name>
</gene>
<sequence>MNNFKFSEKSEQRLINVHPDLIKIVRYALKISTIDFGILEGLRTISRQKELFASGASKTLNSRHLSGHAIDIVAYVDEKISWEWQYYEQLANTVKSAAKELKIPIEWGGDWKSLKDGPHFQLPFKEYPV</sequence>
<dbReference type="EMBL" id="CP032487">
    <property type="protein sequence ID" value="QAX81281.1"/>
    <property type="molecule type" value="Genomic_DNA"/>
</dbReference>
<evidence type="ECO:0000313" key="2">
    <source>
        <dbReference type="EMBL" id="QAX81281.1"/>
    </source>
</evidence>
<evidence type="ECO:0000313" key="3">
    <source>
        <dbReference type="Proteomes" id="UP000288804"/>
    </source>
</evidence>
<dbReference type="InterPro" id="IPR009045">
    <property type="entry name" value="Zn_M74/Hedgehog-like"/>
</dbReference>
<dbReference type="InterPro" id="IPR039561">
    <property type="entry name" value="Peptidase_M15C"/>
</dbReference>
<dbReference type="SUPFAM" id="SSF55166">
    <property type="entry name" value="Hedgehog/DD-peptidase"/>
    <property type="match status" value="1"/>
</dbReference>
<name>A0ABX5R6I3_9GAMM</name>
<proteinExistence type="predicted"/>
<accession>A0ABX5R6I3</accession>
<protein>
    <submittedName>
        <fullName evidence="2">M15 family peptidase</fullName>
    </submittedName>
</protein>
<reference evidence="3" key="1">
    <citation type="submission" date="2018-09" db="EMBL/GenBank/DDBJ databases">
        <title>Yersinia hibernicus sp. nov.</title>
        <authorList>
            <person name="Nguyen S.V."/>
            <person name="Mundanda D.M."/>
            <person name="Anes J."/>
            <person name="Fanning S."/>
        </authorList>
    </citation>
    <scope>NUCLEOTIDE SEQUENCE [LARGE SCALE GENOMIC DNA]</scope>
    <source>
        <strain evidence="3">CFS1934</strain>
    </source>
</reference>
<dbReference type="Pfam" id="PF13539">
    <property type="entry name" value="Peptidase_M15_4"/>
    <property type="match status" value="1"/>
</dbReference>
<organism evidence="2 3">
    <name type="scientific">Yersinia hibernica</name>
    <dbReference type="NCBI Taxonomy" id="2339259"/>
    <lineage>
        <taxon>Bacteria</taxon>
        <taxon>Pseudomonadati</taxon>
        <taxon>Pseudomonadota</taxon>
        <taxon>Gammaproteobacteria</taxon>
        <taxon>Enterobacterales</taxon>
        <taxon>Yersiniaceae</taxon>
        <taxon>Yersinia</taxon>
    </lineage>
</organism>
<evidence type="ECO:0000259" key="1">
    <source>
        <dbReference type="Pfam" id="PF13539"/>
    </source>
</evidence>
<keyword evidence="3" id="KW-1185">Reference proteome</keyword>
<dbReference type="Gene3D" id="3.30.1380.10">
    <property type="match status" value="1"/>
</dbReference>
<dbReference type="CDD" id="cd14845">
    <property type="entry name" value="L-Ala-D-Glu_peptidase_like"/>
    <property type="match status" value="1"/>
</dbReference>
<feature type="domain" description="Peptidase M15C" evidence="1">
    <location>
        <begin position="57"/>
        <end position="122"/>
    </location>
</feature>
<dbReference type="Proteomes" id="UP000288804">
    <property type="component" value="Chromosome"/>
</dbReference>